<evidence type="ECO:0000313" key="2">
    <source>
        <dbReference type="Proteomes" id="UP000070319"/>
    </source>
</evidence>
<accession>A0A139LJ05</accession>
<dbReference type="EMBL" id="LTDF01000074">
    <property type="protein sequence ID" value="KXT51436.1"/>
    <property type="molecule type" value="Genomic_DNA"/>
</dbReference>
<evidence type="ECO:0000313" key="1">
    <source>
        <dbReference type="EMBL" id="KXT51436.1"/>
    </source>
</evidence>
<gene>
    <name evidence="1" type="ORF">HMPREF2531_01992</name>
</gene>
<dbReference type="PATRIC" id="fig|329854.7.peg.2028"/>
<dbReference type="Proteomes" id="UP000070319">
    <property type="component" value="Unassembled WGS sequence"/>
</dbReference>
<comment type="caution">
    <text evidence="1">The sequence shown here is derived from an EMBL/GenBank/DDBJ whole genome shotgun (WGS) entry which is preliminary data.</text>
</comment>
<organism evidence="1">
    <name type="scientific">Bacteroides intestinalis</name>
    <dbReference type="NCBI Taxonomy" id="329854"/>
    <lineage>
        <taxon>Bacteria</taxon>
        <taxon>Pseudomonadati</taxon>
        <taxon>Bacteroidota</taxon>
        <taxon>Bacteroidia</taxon>
        <taxon>Bacteroidales</taxon>
        <taxon>Bacteroidaceae</taxon>
        <taxon>Bacteroides</taxon>
    </lineage>
</organism>
<reference evidence="1 2" key="1">
    <citation type="submission" date="2016-02" db="EMBL/GenBank/DDBJ databases">
        <authorList>
            <person name="Wen L."/>
            <person name="He K."/>
            <person name="Yang H."/>
        </authorList>
    </citation>
    <scope>NUCLEOTIDE SEQUENCE [LARGE SCALE GENOMIC DNA]</scope>
    <source>
        <strain evidence="1 2">KLE1704</strain>
    </source>
</reference>
<sequence>MEIAIPYIINAHKGMDFQRYLKNITNFVSTKYCFIKSRNCQSSEKQLTGFTITY</sequence>
<name>A0A139LJ05_9BACE</name>
<protein>
    <submittedName>
        <fullName evidence="1">Uncharacterized protein</fullName>
    </submittedName>
</protein>
<dbReference type="AlphaFoldDB" id="A0A139LJ05"/>
<proteinExistence type="predicted"/>